<evidence type="ECO:0000256" key="3">
    <source>
        <dbReference type="ARBA" id="ARBA00022527"/>
    </source>
</evidence>
<feature type="domain" description="FAT" evidence="13">
    <location>
        <begin position="1"/>
        <end position="256"/>
    </location>
</feature>
<dbReference type="InterPro" id="IPR018936">
    <property type="entry name" value="PI3/4_kinase_CS"/>
</dbReference>
<dbReference type="PROSITE" id="PS00915">
    <property type="entry name" value="PI3_4_KINASE_1"/>
    <property type="match status" value="1"/>
</dbReference>
<keyword evidence="7" id="KW-0418">Kinase</keyword>
<dbReference type="PROSITE" id="PS00916">
    <property type="entry name" value="PI3_4_KINASE_2"/>
    <property type="match status" value="1"/>
</dbReference>
<keyword evidence="9" id="KW-0539">Nucleus</keyword>
<dbReference type="STRING" id="283909.R7V2Y0"/>
<dbReference type="OMA" id="SETRIRC"/>
<evidence type="ECO:0000256" key="10">
    <source>
        <dbReference type="ARBA" id="ARBA00047899"/>
    </source>
</evidence>
<keyword evidence="3" id="KW-0723">Serine/threonine-protein kinase</keyword>
<reference evidence="16" key="3">
    <citation type="submission" date="2015-06" db="UniProtKB">
        <authorList>
            <consortium name="EnsemblMetazoa"/>
        </authorList>
    </citation>
    <scope>IDENTIFICATION</scope>
</reference>
<dbReference type="InterPro" id="IPR036940">
    <property type="entry name" value="PI3/4_kinase_cat_sf"/>
</dbReference>
<evidence type="ECO:0000313" key="17">
    <source>
        <dbReference type="Proteomes" id="UP000014760"/>
    </source>
</evidence>
<keyword evidence="17" id="KW-1185">Reference proteome</keyword>
<dbReference type="CDD" id="cd05171">
    <property type="entry name" value="PIKKc_ATM"/>
    <property type="match status" value="1"/>
</dbReference>
<dbReference type="PROSITE" id="PS50290">
    <property type="entry name" value="PI3_4_KINASE_3"/>
    <property type="match status" value="1"/>
</dbReference>
<dbReference type="GO" id="GO:0006281">
    <property type="term" value="P:DNA repair"/>
    <property type="evidence" value="ECO:0007669"/>
    <property type="project" value="InterPro"/>
</dbReference>
<evidence type="ECO:0000256" key="9">
    <source>
        <dbReference type="ARBA" id="ARBA00023242"/>
    </source>
</evidence>
<keyword evidence="8" id="KW-0067">ATP-binding</keyword>
<reference evidence="15 17" key="2">
    <citation type="journal article" date="2013" name="Nature">
        <title>Insights into bilaterian evolution from three spiralian genomes.</title>
        <authorList>
            <person name="Simakov O."/>
            <person name="Marletaz F."/>
            <person name="Cho S.J."/>
            <person name="Edsinger-Gonzales E."/>
            <person name="Havlak P."/>
            <person name="Hellsten U."/>
            <person name="Kuo D.H."/>
            <person name="Larsson T."/>
            <person name="Lv J."/>
            <person name="Arendt D."/>
            <person name="Savage R."/>
            <person name="Osoegawa K."/>
            <person name="de Jong P."/>
            <person name="Grimwood J."/>
            <person name="Chapman J.A."/>
            <person name="Shapiro H."/>
            <person name="Aerts A."/>
            <person name="Otillar R.P."/>
            <person name="Terry A.Y."/>
            <person name="Boore J.L."/>
            <person name="Grigoriev I.V."/>
            <person name="Lindberg D.R."/>
            <person name="Seaver E.C."/>
            <person name="Weisblat D.A."/>
            <person name="Putnam N.H."/>
            <person name="Rokhsar D.S."/>
        </authorList>
    </citation>
    <scope>NUCLEOTIDE SEQUENCE</scope>
    <source>
        <strain evidence="15 17">I ESC-2004</strain>
    </source>
</reference>
<dbReference type="Gene3D" id="3.30.1010.10">
    <property type="entry name" value="Phosphatidylinositol 3-kinase Catalytic Subunit, Chain A, domain 4"/>
    <property type="match status" value="1"/>
</dbReference>
<evidence type="ECO:0000256" key="6">
    <source>
        <dbReference type="ARBA" id="ARBA00022763"/>
    </source>
</evidence>
<protein>
    <recommendedName>
        <fullName evidence="2">non-specific serine/threonine protein kinase</fullName>
        <ecNumber evidence="2">2.7.11.1</ecNumber>
    </recommendedName>
</protein>
<dbReference type="OrthoDB" id="381190at2759"/>
<dbReference type="AlphaFoldDB" id="R7V2Y0"/>
<reference evidence="17" key="1">
    <citation type="submission" date="2012-12" db="EMBL/GenBank/DDBJ databases">
        <authorList>
            <person name="Hellsten U."/>
            <person name="Grimwood J."/>
            <person name="Chapman J.A."/>
            <person name="Shapiro H."/>
            <person name="Aerts A."/>
            <person name="Otillar R.P."/>
            <person name="Terry A.Y."/>
            <person name="Boore J.L."/>
            <person name="Simakov O."/>
            <person name="Marletaz F."/>
            <person name="Cho S.-J."/>
            <person name="Edsinger-Gonzales E."/>
            <person name="Havlak P."/>
            <person name="Kuo D.-H."/>
            <person name="Larsson T."/>
            <person name="Lv J."/>
            <person name="Arendt D."/>
            <person name="Savage R."/>
            <person name="Osoegawa K."/>
            <person name="de Jong P."/>
            <person name="Lindberg D.R."/>
            <person name="Seaver E.C."/>
            <person name="Weisblat D.A."/>
            <person name="Putnam N.H."/>
            <person name="Grigoriev I.V."/>
            <person name="Rokhsar D.S."/>
        </authorList>
    </citation>
    <scope>NUCLEOTIDE SEQUENCE</scope>
    <source>
        <strain evidence="17">I ESC-2004</strain>
    </source>
</reference>
<evidence type="ECO:0000259" key="12">
    <source>
        <dbReference type="PROSITE" id="PS50290"/>
    </source>
</evidence>
<dbReference type="SMART" id="SM01343">
    <property type="entry name" value="FATC"/>
    <property type="match status" value="1"/>
</dbReference>
<evidence type="ECO:0000256" key="7">
    <source>
        <dbReference type="ARBA" id="ARBA00022777"/>
    </source>
</evidence>
<evidence type="ECO:0000259" key="13">
    <source>
        <dbReference type="PROSITE" id="PS51189"/>
    </source>
</evidence>
<dbReference type="SMART" id="SM00146">
    <property type="entry name" value="PI3Kc"/>
    <property type="match status" value="1"/>
</dbReference>
<sequence length="747" mass="84351">MMVAMPIMKQLIAELDQVILSGIDESCVHLLPKCLTMYGAMLAETHSENPLAIYENYLQRAVVLIEQDASAEGQEALPVLARFADHHHQSIVEYMKSATFETKRLMVQEAKAKLEEINAVLKGQGRYMNILSVQSSIDEAELAQLTKDRSFFLLTAMRAYIRCLQGSSAYDLRGFRLVSLWLANNSESEVNQLMMTELKKLPSYKFLGLIPQLAARLSTFLNDAITFQVLFLQLLLSCLTEHPHHSVPVILALAHADLCTLAEEAKRPKKGSRLGRGASVINAGLTQEARTAAQMLLQKLQKSKRHRNFTEWEALSKALVELAYLDVPAQSRKSVAPINMPRDLAITKMSDLQHVGVPTIDVKIDISCEYTDLVKVVNFSRTFKLAGGVNLPKIIQCLGSDGIQRQQLIKGRDDLRQDAVMQQVFQLVNNLLDATPATAKRNLNIRTYKVVPLSQRSGLLEWCQGTMPIGMYLIVKGGGAHRIYRPKDATAEECRKKIYTARMNKGDRLAAYQSVCRDMKPVFRHFFLERFLEPDQWYTKRLAYTRSVATNSMVGYILGLGDRHVQNILIDETSAEMINIDLGIAFEQGKILPTPETVPFRLTRDIVDGMGVTGVEGAFRRCCEECLRVLRKSEEHLLTILEVLLVDPLYDWKMSPMKAMKLQDMRPNDPDTTMGNIFEDETSNSRDSKSENGNIVAERALMRLRQKLQGREHGAQLSHQGQVNLLIQEAMDPRNLSRLFEGWQPYL</sequence>
<name>R7V2Y0_CAPTE</name>
<evidence type="ECO:0000259" key="14">
    <source>
        <dbReference type="PROSITE" id="PS51190"/>
    </source>
</evidence>
<dbReference type="Gene3D" id="1.10.1070.11">
    <property type="entry name" value="Phosphatidylinositol 3-/4-kinase, catalytic domain"/>
    <property type="match status" value="1"/>
</dbReference>
<feature type="region of interest" description="Disordered" evidence="11">
    <location>
        <begin position="663"/>
        <end position="693"/>
    </location>
</feature>
<dbReference type="FunFam" id="3.30.1010.10:FF:000015">
    <property type="entry name" value="Serine-protein kinase ATM"/>
    <property type="match status" value="1"/>
</dbReference>
<organism evidence="15">
    <name type="scientific">Capitella teleta</name>
    <name type="common">Polychaete worm</name>
    <dbReference type="NCBI Taxonomy" id="283909"/>
    <lineage>
        <taxon>Eukaryota</taxon>
        <taxon>Metazoa</taxon>
        <taxon>Spiralia</taxon>
        <taxon>Lophotrochozoa</taxon>
        <taxon>Annelida</taxon>
        <taxon>Polychaeta</taxon>
        <taxon>Sedentaria</taxon>
        <taxon>Scolecida</taxon>
        <taxon>Capitellidae</taxon>
        <taxon>Capitella</taxon>
    </lineage>
</organism>
<dbReference type="GO" id="GO:0004674">
    <property type="term" value="F:protein serine/threonine kinase activity"/>
    <property type="evidence" value="ECO:0007669"/>
    <property type="project" value="UniProtKB-KW"/>
</dbReference>
<evidence type="ECO:0000256" key="4">
    <source>
        <dbReference type="ARBA" id="ARBA00022679"/>
    </source>
</evidence>
<evidence type="ECO:0000256" key="11">
    <source>
        <dbReference type="SAM" id="MobiDB-lite"/>
    </source>
</evidence>
<evidence type="ECO:0000313" key="15">
    <source>
        <dbReference type="EMBL" id="ELU13193.1"/>
    </source>
</evidence>
<dbReference type="InterPro" id="IPR003152">
    <property type="entry name" value="FATC_dom"/>
</dbReference>
<dbReference type="InterPro" id="IPR011009">
    <property type="entry name" value="Kinase-like_dom_sf"/>
</dbReference>
<keyword evidence="6" id="KW-0227">DNA damage</keyword>
<dbReference type="EMBL" id="KB295394">
    <property type="protein sequence ID" value="ELU13193.1"/>
    <property type="molecule type" value="Genomic_DNA"/>
</dbReference>
<comment type="subcellular location">
    <subcellularLocation>
        <location evidence="1">Nucleus</location>
    </subcellularLocation>
</comment>
<dbReference type="InterPro" id="IPR044107">
    <property type="entry name" value="PIKKc_ATM"/>
</dbReference>
<dbReference type="SUPFAM" id="SSF56112">
    <property type="entry name" value="Protein kinase-like (PK-like)"/>
    <property type="match status" value="1"/>
</dbReference>
<evidence type="ECO:0000256" key="5">
    <source>
        <dbReference type="ARBA" id="ARBA00022741"/>
    </source>
</evidence>
<dbReference type="Pfam" id="PF00454">
    <property type="entry name" value="PI3_PI4_kinase"/>
    <property type="match status" value="1"/>
</dbReference>
<dbReference type="Proteomes" id="UP000014760">
    <property type="component" value="Unassembled WGS sequence"/>
</dbReference>
<dbReference type="InterPro" id="IPR038980">
    <property type="entry name" value="ATM_plant"/>
</dbReference>
<proteinExistence type="predicted"/>
<dbReference type="EnsemblMetazoa" id="CapteT149364">
    <property type="protein sequence ID" value="CapteP149364"/>
    <property type="gene ID" value="CapteG149364"/>
</dbReference>
<evidence type="ECO:0000313" key="16">
    <source>
        <dbReference type="EnsemblMetazoa" id="CapteP149364"/>
    </source>
</evidence>
<evidence type="ECO:0000256" key="1">
    <source>
        <dbReference type="ARBA" id="ARBA00004123"/>
    </source>
</evidence>
<dbReference type="HOGENOM" id="CLU_000178_3_2_1"/>
<dbReference type="PANTHER" id="PTHR37079">
    <property type="entry name" value="SERINE/THREONINE-PROTEIN KINASE ATM"/>
    <property type="match status" value="1"/>
</dbReference>
<dbReference type="InterPro" id="IPR014009">
    <property type="entry name" value="PIK_FAT"/>
</dbReference>
<accession>R7V2Y0</accession>
<feature type="domain" description="PI3K/PI4K catalytic" evidence="12">
    <location>
        <begin position="379"/>
        <end position="690"/>
    </location>
</feature>
<evidence type="ECO:0000256" key="2">
    <source>
        <dbReference type="ARBA" id="ARBA00012513"/>
    </source>
</evidence>
<dbReference type="GO" id="GO:0005634">
    <property type="term" value="C:nucleus"/>
    <property type="evidence" value="ECO:0007669"/>
    <property type="project" value="UniProtKB-SubCell"/>
</dbReference>
<dbReference type="GO" id="GO:0005524">
    <property type="term" value="F:ATP binding"/>
    <property type="evidence" value="ECO:0007669"/>
    <property type="project" value="UniProtKB-KW"/>
</dbReference>
<dbReference type="EC" id="2.7.11.1" evidence="2"/>
<feature type="domain" description="FATC" evidence="14">
    <location>
        <begin position="715"/>
        <end position="747"/>
    </location>
</feature>
<dbReference type="PROSITE" id="PS51190">
    <property type="entry name" value="FATC"/>
    <property type="match status" value="1"/>
</dbReference>
<evidence type="ECO:0000256" key="8">
    <source>
        <dbReference type="ARBA" id="ARBA00022840"/>
    </source>
</evidence>
<dbReference type="Pfam" id="PF02260">
    <property type="entry name" value="FATC"/>
    <property type="match status" value="1"/>
</dbReference>
<dbReference type="InterPro" id="IPR000403">
    <property type="entry name" value="PI3/4_kinase_cat_dom"/>
</dbReference>
<keyword evidence="4" id="KW-0808">Transferase</keyword>
<dbReference type="EMBL" id="AMQN01005194">
    <property type="status" value="NOT_ANNOTATED_CDS"/>
    <property type="molecule type" value="Genomic_DNA"/>
</dbReference>
<keyword evidence="5" id="KW-0547">Nucleotide-binding</keyword>
<dbReference type="PANTHER" id="PTHR37079:SF4">
    <property type="entry name" value="SERINE_THREONINE-PROTEIN KINASE ATM"/>
    <property type="match status" value="1"/>
</dbReference>
<comment type="catalytic activity">
    <reaction evidence="10">
        <text>L-threonyl-[protein] + ATP = O-phospho-L-threonyl-[protein] + ADP + H(+)</text>
        <dbReference type="Rhea" id="RHEA:46608"/>
        <dbReference type="Rhea" id="RHEA-COMP:11060"/>
        <dbReference type="Rhea" id="RHEA-COMP:11605"/>
        <dbReference type="ChEBI" id="CHEBI:15378"/>
        <dbReference type="ChEBI" id="CHEBI:30013"/>
        <dbReference type="ChEBI" id="CHEBI:30616"/>
        <dbReference type="ChEBI" id="CHEBI:61977"/>
        <dbReference type="ChEBI" id="CHEBI:456216"/>
        <dbReference type="EC" id="2.7.11.1"/>
    </reaction>
</comment>
<dbReference type="PROSITE" id="PS51189">
    <property type="entry name" value="FAT"/>
    <property type="match status" value="1"/>
</dbReference>
<gene>
    <name evidence="15" type="ORF">CAPTEDRAFT_149364</name>
</gene>